<feature type="transmembrane region" description="Helical" evidence="1">
    <location>
        <begin position="200"/>
        <end position="220"/>
    </location>
</feature>
<keyword evidence="3" id="KW-1185">Reference proteome</keyword>
<dbReference type="PANTHER" id="PTHR23542:SF1">
    <property type="entry name" value="MAJOR FACILITATOR SUPERFAMILY (MFS) PROFILE DOMAIN-CONTAINING PROTEIN"/>
    <property type="match status" value="1"/>
</dbReference>
<evidence type="ECO:0000313" key="3">
    <source>
        <dbReference type="Proteomes" id="UP000294744"/>
    </source>
</evidence>
<dbReference type="SUPFAM" id="SSF103473">
    <property type="entry name" value="MFS general substrate transporter"/>
    <property type="match status" value="1"/>
</dbReference>
<feature type="transmembrane region" description="Helical" evidence="1">
    <location>
        <begin position="77"/>
        <end position="99"/>
    </location>
</feature>
<feature type="transmembrane region" description="Helical" evidence="1">
    <location>
        <begin position="53"/>
        <end position="71"/>
    </location>
</feature>
<accession>A0A4R4US61</accession>
<dbReference type="PANTHER" id="PTHR23542">
    <property type="match status" value="1"/>
</dbReference>
<gene>
    <name evidence="2" type="ORF">E1161_14695</name>
</gene>
<sequence>MNVTQHAPGSRITGWYPRTTIGILVRVSTSTSLADYRAALTTPGARTPVVTSLLGRLPIAMIGMALLLYVQRESSSFAIAGAVSAAELIGVAMGSVAQGRIVDRVGPSKPLYITSVLFTASVVATLAAIELEASTSLVVAGAFAMGLLQPNIGSASRALWGHLLPAGRVREAAFSYEAISLEVFFILGPGLAGLLVAMPWAGTGVVVGSACMVLGSVGFASTRAARTQRPDPSEHVGAMLGAIAAPAMRTVALAALGFGVVIGFIEVAVPAAAVDAGQPTMGGLLMSLASVSSVAVGVVYGVHPWPRPMHLRLPALLLGFAGLVALLAIPTTLLGLALMLLVAGCLITPQSTAHSVAVEFAAPPGTAAEAFGWVVTSVTLGSAIGQSTSGQLVELSGPPTAFLVAGAAGAALAAVLHLRRNTLLRSQTDLTLASS</sequence>
<protein>
    <submittedName>
        <fullName evidence="2">MFS transporter</fullName>
    </submittedName>
</protein>
<reference evidence="2 3" key="1">
    <citation type="submission" date="2019-03" db="EMBL/GenBank/DDBJ databases">
        <title>Draft genome sequences of novel Actinobacteria.</title>
        <authorList>
            <person name="Sahin N."/>
            <person name="Ay H."/>
            <person name="Saygin H."/>
        </authorList>
    </citation>
    <scope>NUCLEOTIDE SEQUENCE [LARGE SCALE GENOMIC DNA]</scope>
    <source>
        <strain evidence="2 3">16K404</strain>
    </source>
</reference>
<comment type="caution">
    <text evidence="2">The sequence shown here is derived from an EMBL/GenBank/DDBJ whole genome shotgun (WGS) entry which is preliminary data.</text>
</comment>
<feature type="transmembrane region" description="Helical" evidence="1">
    <location>
        <begin position="315"/>
        <end position="342"/>
    </location>
</feature>
<keyword evidence="1" id="KW-0812">Transmembrane</keyword>
<keyword evidence="1" id="KW-0472">Membrane</keyword>
<name>A0A4R4US61_9PSEU</name>
<proteinExistence type="predicted"/>
<dbReference type="EMBL" id="SMKV01000015">
    <property type="protein sequence ID" value="TDC92182.1"/>
    <property type="molecule type" value="Genomic_DNA"/>
</dbReference>
<feature type="transmembrane region" description="Helical" evidence="1">
    <location>
        <begin position="111"/>
        <end position="129"/>
    </location>
</feature>
<evidence type="ECO:0000313" key="2">
    <source>
        <dbReference type="EMBL" id="TDC92182.1"/>
    </source>
</evidence>
<evidence type="ECO:0000256" key="1">
    <source>
        <dbReference type="SAM" id="Phobius"/>
    </source>
</evidence>
<dbReference type="InterPro" id="IPR036259">
    <property type="entry name" value="MFS_trans_sf"/>
</dbReference>
<feature type="transmembrane region" description="Helical" evidence="1">
    <location>
        <begin position="251"/>
        <end position="272"/>
    </location>
</feature>
<dbReference type="Pfam" id="PF07690">
    <property type="entry name" value="MFS_1"/>
    <property type="match status" value="1"/>
</dbReference>
<keyword evidence="1" id="KW-1133">Transmembrane helix</keyword>
<dbReference type="Proteomes" id="UP000294744">
    <property type="component" value="Unassembled WGS sequence"/>
</dbReference>
<dbReference type="InterPro" id="IPR011701">
    <property type="entry name" value="MFS"/>
</dbReference>
<dbReference type="Gene3D" id="1.20.1250.20">
    <property type="entry name" value="MFS general substrate transporter like domains"/>
    <property type="match status" value="1"/>
</dbReference>
<dbReference type="OrthoDB" id="5171875at2"/>
<feature type="transmembrane region" description="Helical" evidence="1">
    <location>
        <begin position="284"/>
        <end position="303"/>
    </location>
</feature>
<feature type="transmembrane region" description="Helical" evidence="1">
    <location>
        <begin position="135"/>
        <end position="153"/>
    </location>
</feature>
<dbReference type="GO" id="GO:0022857">
    <property type="term" value="F:transmembrane transporter activity"/>
    <property type="evidence" value="ECO:0007669"/>
    <property type="project" value="InterPro"/>
</dbReference>
<feature type="transmembrane region" description="Helical" evidence="1">
    <location>
        <begin position="174"/>
        <end position="194"/>
    </location>
</feature>
<dbReference type="AlphaFoldDB" id="A0A4R4US61"/>
<organism evidence="2 3">
    <name type="scientific">Saccharopolyspora aridisoli</name>
    <dbReference type="NCBI Taxonomy" id="2530385"/>
    <lineage>
        <taxon>Bacteria</taxon>
        <taxon>Bacillati</taxon>
        <taxon>Actinomycetota</taxon>
        <taxon>Actinomycetes</taxon>
        <taxon>Pseudonocardiales</taxon>
        <taxon>Pseudonocardiaceae</taxon>
        <taxon>Saccharopolyspora</taxon>
    </lineage>
</organism>
<feature type="transmembrane region" description="Helical" evidence="1">
    <location>
        <begin position="400"/>
        <end position="418"/>
    </location>
</feature>